<feature type="transmembrane region" description="Helical" evidence="18">
    <location>
        <begin position="210"/>
        <end position="232"/>
    </location>
</feature>
<evidence type="ECO:0000256" key="3">
    <source>
        <dbReference type="ARBA" id="ARBA00012517"/>
    </source>
</evidence>
<dbReference type="InterPro" id="IPR023299">
    <property type="entry name" value="ATPase_P-typ_cyto_dom_N"/>
</dbReference>
<dbReference type="PANTHER" id="PTHR43520">
    <property type="entry name" value="ATP7, ISOFORM B"/>
    <property type="match status" value="1"/>
</dbReference>
<dbReference type="Gene3D" id="2.70.150.10">
    <property type="entry name" value="Calcium-transporting ATPase, cytoplasmic transduction domain A"/>
    <property type="match status" value="1"/>
</dbReference>
<dbReference type="SFLD" id="SFLDS00003">
    <property type="entry name" value="Haloacid_Dehalogenase"/>
    <property type="match status" value="1"/>
</dbReference>
<evidence type="ECO:0000259" key="19">
    <source>
        <dbReference type="PROSITE" id="PS50846"/>
    </source>
</evidence>
<keyword evidence="11" id="KW-1278">Translocase</keyword>
<feature type="transmembrane region" description="Helical" evidence="18">
    <location>
        <begin position="143"/>
        <end position="163"/>
    </location>
</feature>
<dbReference type="InterPro" id="IPR059000">
    <property type="entry name" value="ATPase_P-type_domA"/>
</dbReference>
<evidence type="ECO:0000256" key="7">
    <source>
        <dbReference type="ARBA" id="ARBA00022723"/>
    </source>
</evidence>
<dbReference type="Proteomes" id="UP000178023">
    <property type="component" value="Unassembled WGS sequence"/>
</dbReference>
<evidence type="ECO:0000256" key="5">
    <source>
        <dbReference type="ARBA" id="ARBA00022475"/>
    </source>
</evidence>
<keyword evidence="12 18" id="KW-1133">Transmembrane helix</keyword>
<dbReference type="InterPro" id="IPR027256">
    <property type="entry name" value="P-typ_ATPase_IB"/>
</dbReference>
<dbReference type="FunFam" id="3.40.50.1000:FF:000144">
    <property type="entry name" value="copper-transporting ATPase 1 isoform X2"/>
    <property type="match status" value="1"/>
</dbReference>
<dbReference type="EC" id="7.2.2.8" evidence="3"/>
<dbReference type="InterPro" id="IPR044492">
    <property type="entry name" value="P_typ_ATPase_HD_dom"/>
</dbReference>
<dbReference type="SUPFAM" id="SSF56784">
    <property type="entry name" value="HAD-like"/>
    <property type="match status" value="1"/>
</dbReference>
<dbReference type="SFLD" id="SFLDG00002">
    <property type="entry name" value="C1.7:_P-type_atpase_like"/>
    <property type="match status" value="1"/>
</dbReference>
<evidence type="ECO:0000256" key="13">
    <source>
        <dbReference type="ARBA" id="ARBA00023008"/>
    </source>
</evidence>
<dbReference type="Gene3D" id="3.30.70.100">
    <property type="match status" value="1"/>
</dbReference>
<reference evidence="20 21" key="1">
    <citation type="journal article" date="2016" name="Nat. Commun.">
        <title>Thousands of microbial genomes shed light on interconnected biogeochemical processes in an aquifer system.</title>
        <authorList>
            <person name="Anantharaman K."/>
            <person name="Brown C.T."/>
            <person name="Hug L.A."/>
            <person name="Sharon I."/>
            <person name="Castelle C.J."/>
            <person name="Probst A.J."/>
            <person name="Thomas B.C."/>
            <person name="Singh A."/>
            <person name="Wilkins M.J."/>
            <person name="Karaoz U."/>
            <person name="Brodie E.L."/>
            <person name="Williams K.H."/>
            <person name="Hubbard S.S."/>
            <person name="Banfield J.F."/>
        </authorList>
    </citation>
    <scope>NUCLEOTIDE SEQUENCE [LARGE SCALE GENOMIC DNA]</scope>
</reference>
<dbReference type="NCBIfam" id="TIGR01494">
    <property type="entry name" value="ATPase_P-type"/>
    <property type="match status" value="2"/>
</dbReference>
<dbReference type="SUPFAM" id="SSF55008">
    <property type="entry name" value="HMA, heavy metal-associated domain"/>
    <property type="match status" value="1"/>
</dbReference>
<dbReference type="InterPro" id="IPR017969">
    <property type="entry name" value="Heavy-metal-associated_CS"/>
</dbReference>
<proteinExistence type="inferred from homology"/>
<sequence length="796" mass="85069">MKKETFPIQGMHCVSCALTIEGAIKEVPGVKSVSVNSVSEKATIEYGDSVSTDMLKNAVAKTGYKLIVSSGASAEGVHMSHKTGEMRGVKTGSEAEHDHHRMLKEAEIALLKRKFTVGAVLSVLVVLLSFPDYFRFLGEVIPVAPRLLVLLVLTVPVEFWVGWQFWRGAWYGFKNFTANMDTLVAMGTGAAFTYSAVVTLLAIGNRQFEIAGGAGLDAYFDVAAVVVTLVILGKFLEARAKGSASEAIKKLLKLQAKTAHVIYEGGREMEMPIEEVKAGDIILVKPGEKVPVDGIIVEGHSALDESMVTGESLPVDKKEGDEVIGATINKTGAFKFRATKVGKETFLAHIVKMVEEAQASKAPIQKLADKITAYFVPLVLGIAILAFVVWLFLGPQPALSFALINAVAVMVVACPCALGLATPTAIMVGTGKAAERWIIIRDAEALELAGKIDTVVLDKTGTLTKGEPTVTDVISFDSGDKNKIVQIAASLEKFSEHPIAKAIVAYAASLGKQSSHPLDTAIQKKAKEINAGVYEIKNFLAIPGKGIEGEISGDAADEANKKIFLGNYALLEEKRIEIAQIIREKAEYLESDGKTLLFLADAENLVGVIAVADTLKDNSAEAISWLNKIGVEVWMITGDNERTAKAIASRLGVTNVMARVLPQDKSAKIKELQGKGRKVAMVGDGINDAPALTQADVGIAIGTGTDIAIEAGDITLISGDPLGVYYAIKLSRRTLSNIKQNLFWAYIYNIILIPVAAGVLWPWFGILLNPILAGGAMAFSSVSVVLNSLRLKRAAV</sequence>
<evidence type="ECO:0000256" key="6">
    <source>
        <dbReference type="ARBA" id="ARBA00022692"/>
    </source>
</evidence>
<dbReference type="AlphaFoldDB" id="A0A1F8F062"/>
<evidence type="ECO:0000256" key="9">
    <source>
        <dbReference type="ARBA" id="ARBA00022796"/>
    </source>
</evidence>
<dbReference type="Pfam" id="PF00403">
    <property type="entry name" value="HMA"/>
    <property type="match status" value="1"/>
</dbReference>
<accession>A0A1F8F062</accession>
<feature type="transmembrane region" description="Helical" evidence="18">
    <location>
        <begin position="183"/>
        <end position="204"/>
    </location>
</feature>
<dbReference type="InterPro" id="IPR023298">
    <property type="entry name" value="ATPase_P-typ_TM_dom_sf"/>
</dbReference>
<dbReference type="NCBIfam" id="TIGR01525">
    <property type="entry name" value="ATPase-IB_hvy"/>
    <property type="match status" value="1"/>
</dbReference>
<dbReference type="CDD" id="cd00371">
    <property type="entry name" value="HMA"/>
    <property type="match status" value="1"/>
</dbReference>
<evidence type="ECO:0000256" key="18">
    <source>
        <dbReference type="RuleBase" id="RU362081"/>
    </source>
</evidence>
<dbReference type="PRINTS" id="PR00119">
    <property type="entry name" value="CATATPASE"/>
</dbReference>
<feature type="transmembrane region" description="Helical" evidence="18">
    <location>
        <begin position="399"/>
        <end position="422"/>
    </location>
</feature>
<evidence type="ECO:0000256" key="14">
    <source>
        <dbReference type="ARBA" id="ARBA00023065"/>
    </source>
</evidence>
<dbReference type="EMBL" id="MGJL01000038">
    <property type="protein sequence ID" value="OGN06524.1"/>
    <property type="molecule type" value="Genomic_DNA"/>
</dbReference>
<keyword evidence="5 18" id="KW-1003">Cell membrane</keyword>
<dbReference type="GO" id="GO:0016887">
    <property type="term" value="F:ATP hydrolysis activity"/>
    <property type="evidence" value="ECO:0007669"/>
    <property type="project" value="InterPro"/>
</dbReference>
<dbReference type="PROSITE" id="PS00154">
    <property type="entry name" value="ATPASE_E1_E2"/>
    <property type="match status" value="1"/>
</dbReference>
<keyword evidence="8 18" id="KW-0547">Nucleotide-binding</keyword>
<dbReference type="InterPro" id="IPR006121">
    <property type="entry name" value="HMA_dom"/>
</dbReference>
<evidence type="ECO:0000256" key="4">
    <source>
        <dbReference type="ARBA" id="ARBA00022448"/>
    </source>
</evidence>
<comment type="caution">
    <text evidence="20">The sequence shown here is derived from an EMBL/GenBank/DDBJ whole genome shotgun (WGS) entry which is preliminary data.</text>
</comment>
<protein>
    <recommendedName>
        <fullName evidence="3">P-type Cu(+) transporter</fullName>
        <ecNumber evidence="3">7.2.2.8</ecNumber>
    </recommendedName>
    <alternativeName>
        <fullName evidence="16">Cu(+)-exporting ATPase</fullName>
    </alternativeName>
</protein>
<dbReference type="Pfam" id="PF00702">
    <property type="entry name" value="Hydrolase"/>
    <property type="match status" value="1"/>
</dbReference>
<dbReference type="SUPFAM" id="SSF81665">
    <property type="entry name" value="Calcium ATPase, transmembrane domain M"/>
    <property type="match status" value="1"/>
</dbReference>
<evidence type="ECO:0000256" key="16">
    <source>
        <dbReference type="ARBA" id="ARBA00033239"/>
    </source>
</evidence>
<keyword evidence="10 18" id="KW-0067">ATP-binding</keyword>
<keyword evidence="9" id="KW-0187">Copper transport</keyword>
<keyword evidence="13" id="KW-0186">Copper</keyword>
<dbReference type="InterPro" id="IPR001757">
    <property type="entry name" value="P_typ_ATPase"/>
</dbReference>
<dbReference type="FunFam" id="2.70.150.10:FF:000020">
    <property type="entry name" value="Copper-exporting P-type ATPase A"/>
    <property type="match status" value="1"/>
</dbReference>
<dbReference type="GO" id="GO:0140581">
    <property type="term" value="F:P-type monovalent copper transporter activity"/>
    <property type="evidence" value="ECO:0007669"/>
    <property type="project" value="UniProtKB-EC"/>
</dbReference>
<keyword evidence="6 18" id="KW-0812">Transmembrane</keyword>
<dbReference type="InterPro" id="IPR036412">
    <property type="entry name" value="HAD-like_sf"/>
</dbReference>
<dbReference type="InterPro" id="IPR018303">
    <property type="entry name" value="ATPase_P-typ_P_site"/>
</dbReference>
<feature type="domain" description="HMA" evidence="19">
    <location>
        <begin position="2"/>
        <end position="67"/>
    </location>
</feature>
<feature type="transmembrane region" description="Helical" evidence="18">
    <location>
        <begin position="111"/>
        <end position="131"/>
    </location>
</feature>
<dbReference type="SFLD" id="SFLDF00027">
    <property type="entry name" value="p-type_atpase"/>
    <property type="match status" value="1"/>
</dbReference>
<evidence type="ECO:0000256" key="11">
    <source>
        <dbReference type="ARBA" id="ARBA00022967"/>
    </source>
</evidence>
<evidence type="ECO:0000256" key="17">
    <source>
        <dbReference type="ARBA" id="ARBA00049289"/>
    </source>
</evidence>
<dbReference type="PRINTS" id="PR00943">
    <property type="entry name" value="CUATPASE"/>
</dbReference>
<feature type="transmembrane region" description="Helical" evidence="18">
    <location>
        <begin position="742"/>
        <end position="764"/>
    </location>
</feature>
<dbReference type="PROSITE" id="PS01047">
    <property type="entry name" value="HMA_1"/>
    <property type="match status" value="1"/>
</dbReference>
<comment type="similarity">
    <text evidence="2 18">Belongs to the cation transport ATPase (P-type) (TC 3.A.3) family. Type IB subfamily.</text>
</comment>
<dbReference type="Gene3D" id="3.40.1110.10">
    <property type="entry name" value="Calcium-transporting ATPase, cytoplasmic domain N"/>
    <property type="match status" value="2"/>
</dbReference>
<keyword evidence="14" id="KW-0406">Ion transport</keyword>
<dbReference type="Gene3D" id="3.40.50.1000">
    <property type="entry name" value="HAD superfamily/HAD-like"/>
    <property type="match status" value="2"/>
</dbReference>
<evidence type="ECO:0000256" key="8">
    <source>
        <dbReference type="ARBA" id="ARBA00022741"/>
    </source>
</evidence>
<dbReference type="GO" id="GO:0005886">
    <property type="term" value="C:plasma membrane"/>
    <property type="evidence" value="ECO:0007669"/>
    <property type="project" value="UniProtKB-SubCell"/>
</dbReference>
<evidence type="ECO:0000313" key="20">
    <source>
        <dbReference type="EMBL" id="OGN06524.1"/>
    </source>
</evidence>
<keyword evidence="7 18" id="KW-0479">Metal-binding</keyword>
<dbReference type="GO" id="GO:0043682">
    <property type="term" value="F:P-type divalent copper transporter activity"/>
    <property type="evidence" value="ECO:0007669"/>
    <property type="project" value="TreeGrafter"/>
</dbReference>
<evidence type="ECO:0000256" key="1">
    <source>
        <dbReference type="ARBA" id="ARBA00004651"/>
    </source>
</evidence>
<dbReference type="PROSITE" id="PS50846">
    <property type="entry name" value="HMA_2"/>
    <property type="match status" value="1"/>
</dbReference>
<evidence type="ECO:0000256" key="2">
    <source>
        <dbReference type="ARBA" id="ARBA00006024"/>
    </source>
</evidence>
<feature type="transmembrane region" description="Helical" evidence="18">
    <location>
        <begin position="770"/>
        <end position="789"/>
    </location>
</feature>
<dbReference type="SUPFAM" id="SSF81653">
    <property type="entry name" value="Calcium ATPase, transduction domain A"/>
    <property type="match status" value="1"/>
</dbReference>
<dbReference type="SUPFAM" id="SSF81660">
    <property type="entry name" value="Metal cation-transporting ATPase, ATP-binding domain N"/>
    <property type="match status" value="1"/>
</dbReference>
<comment type="catalytic activity">
    <reaction evidence="17">
        <text>Cu(+)(in) + ATP + H2O = Cu(+)(out) + ADP + phosphate + H(+)</text>
        <dbReference type="Rhea" id="RHEA:25792"/>
        <dbReference type="ChEBI" id="CHEBI:15377"/>
        <dbReference type="ChEBI" id="CHEBI:15378"/>
        <dbReference type="ChEBI" id="CHEBI:30616"/>
        <dbReference type="ChEBI" id="CHEBI:43474"/>
        <dbReference type="ChEBI" id="CHEBI:49552"/>
        <dbReference type="ChEBI" id="CHEBI:456216"/>
        <dbReference type="EC" id="7.2.2.8"/>
    </reaction>
</comment>
<dbReference type="InterPro" id="IPR036163">
    <property type="entry name" value="HMA_dom_sf"/>
</dbReference>
<gene>
    <name evidence="20" type="ORF">A2750_03465</name>
</gene>
<dbReference type="GO" id="GO:0005507">
    <property type="term" value="F:copper ion binding"/>
    <property type="evidence" value="ECO:0007669"/>
    <property type="project" value="TreeGrafter"/>
</dbReference>
<dbReference type="GO" id="GO:0055070">
    <property type="term" value="P:copper ion homeostasis"/>
    <property type="evidence" value="ECO:0007669"/>
    <property type="project" value="TreeGrafter"/>
</dbReference>
<feature type="transmembrane region" description="Helical" evidence="18">
    <location>
        <begin position="371"/>
        <end position="393"/>
    </location>
</feature>
<evidence type="ECO:0000256" key="12">
    <source>
        <dbReference type="ARBA" id="ARBA00022989"/>
    </source>
</evidence>
<dbReference type="Pfam" id="PF00122">
    <property type="entry name" value="E1-E2_ATPase"/>
    <property type="match status" value="1"/>
</dbReference>
<name>A0A1F8F062_9BACT</name>
<keyword evidence="4" id="KW-0813">Transport</keyword>
<dbReference type="CDD" id="cd02094">
    <property type="entry name" value="P-type_ATPase_Cu-like"/>
    <property type="match status" value="1"/>
</dbReference>
<dbReference type="PANTHER" id="PTHR43520:SF8">
    <property type="entry name" value="P-TYPE CU(+) TRANSPORTER"/>
    <property type="match status" value="1"/>
</dbReference>
<evidence type="ECO:0000313" key="21">
    <source>
        <dbReference type="Proteomes" id="UP000178023"/>
    </source>
</evidence>
<organism evidence="20 21">
    <name type="scientific">Candidatus Yanofskybacteria bacterium RIFCSPHIGHO2_01_FULL_45_42</name>
    <dbReference type="NCBI Taxonomy" id="1802671"/>
    <lineage>
        <taxon>Bacteria</taxon>
        <taxon>Candidatus Yanofskyibacteriota</taxon>
    </lineage>
</organism>
<dbReference type="InterPro" id="IPR008250">
    <property type="entry name" value="ATPase_P-typ_transduc_dom_A_sf"/>
</dbReference>
<dbReference type="GO" id="GO:0005524">
    <property type="term" value="F:ATP binding"/>
    <property type="evidence" value="ECO:0007669"/>
    <property type="project" value="UniProtKB-UniRule"/>
</dbReference>
<keyword evidence="15 18" id="KW-0472">Membrane</keyword>
<evidence type="ECO:0000256" key="10">
    <source>
        <dbReference type="ARBA" id="ARBA00022840"/>
    </source>
</evidence>
<evidence type="ECO:0000256" key="15">
    <source>
        <dbReference type="ARBA" id="ARBA00023136"/>
    </source>
</evidence>
<dbReference type="InterPro" id="IPR023214">
    <property type="entry name" value="HAD_sf"/>
</dbReference>
<comment type="subcellular location">
    <subcellularLocation>
        <location evidence="1">Cell membrane</location>
        <topology evidence="1">Multi-pass membrane protein</topology>
    </subcellularLocation>
</comment>